<dbReference type="RefSeq" id="WP_073108094.1">
    <property type="nucleotide sequence ID" value="NZ_FQYN01000003.1"/>
</dbReference>
<name>A0A1M6EXY0_9BACT</name>
<dbReference type="InterPro" id="IPR041685">
    <property type="entry name" value="AAA_GajA/Old/RecF-like"/>
</dbReference>
<evidence type="ECO:0000259" key="1">
    <source>
        <dbReference type="Pfam" id="PF13175"/>
    </source>
</evidence>
<dbReference type="EMBL" id="FQYN01000003">
    <property type="protein sequence ID" value="SHI90283.1"/>
    <property type="molecule type" value="Genomic_DNA"/>
</dbReference>
<dbReference type="InterPro" id="IPR034139">
    <property type="entry name" value="TOPRIM_OLD"/>
</dbReference>
<feature type="domain" description="Endonuclease GajA/Old nuclease/RecF-like AAA" evidence="1">
    <location>
        <begin position="1"/>
        <end position="381"/>
    </location>
</feature>
<keyword evidence="3" id="KW-0255">Endonuclease</keyword>
<dbReference type="Pfam" id="PF20469">
    <property type="entry name" value="OLD-like_TOPRIM"/>
    <property type="match status" value="1"/>
</dbReference>
<evidence type="ECO:0000259" key="2">
    <source>
        <dbReference type="Pfam" id="PF20469"/>
    </source>
</evidence>
<dbReference type="SUPFAM" id="SSF52540">
    <property type="entry name" value="P-loop containing nucleoside triphosphate hydrolases"/>
    <property type="match status" value="1"/>
</dbReference>
<keyword evidence="3" id="KW-0540">Nuclease</keyword>
<organism evidence="3 4">
    <name type="scientific">Hymenobacter daecheongensis DSM 21074</name>
    <dbReference type="NCBI Taxonomy" id="1121955"/>
    <lineage>
        <taxon>Bacteria</taxon>
        <taxon>Pseudomonadati</taxon>
        <taxon>Bacteroidota</taxon>
        <taxon>Cytophagia</taxon>
        <taxon>Cytophagales</taxon>
        <taxon>Hymenobacteraceae</taxon>
        <taxon>Hymenobacter</taxon>
    </lineage>
</organism>
<dbReference type="PANTHER" id="PTHR43581">
    <property type="entry name" value="ATP/GTP PHOSPHATASE"/>
    <property type="match status" value="1"/>
</dbReference>
<dbReference type="InterPro" id="IPR051396">
    <property type="entry name" value="Bact_Antivir_Def_Nuclease"/>
</dbReference>
<feature type="domain" description="OLD protein-like TOPRIM" evidence="2">
    <location>
        <begin position="434"/>
        <end position="503"/>
    </location>
</feature>
<proteinExistence type="predicted"/>
<dbReference type="Proteomes" id="UP000184418">
    <property type="component" value="Unassembled WGS sequence"/>
</dbReference>
<dbReference type="Gene3D" id="3.40.50.300">
    <property type="entry name" value="P-loop containing nucleotide triphosphate hydrolases"/>
    <property type="match status" value="1"/>
</dbReference>
<dbReference type="GO" id="GO:0004519">
    <property type="term" value="F:endonuclease activity"/>
    <property type="evidence" value="ECO:0007669"/>
    <property type="project" value="UniProtKB-KW"/>
</dbReference>
<keyword evidence="3" id="KW-0378">Hydrolase</keyword>
<dbReference type="AlphaFoldDB" id="A0A1M6EXY0"/>
<dbReference type="OrthoDB" id="9784297at2"/>
<dbReference type="PANTHER" id="PTHR43581:SF4">
    <property type="entry name" value="ATP_GTP PHOSPHATASE"/>
    <property type="match status" value="1"/>
</dbReference>
<accession>A0A1M6EXY0</accession>
<keyword evidence="4" id="KW-1185">Reference proteome</keyword>
<dbReference type="STRING" id="1121955.SAMN02745146_1859"/>
<protein>
    <submittedName>
        <fullName evidence="3">Predicted ATP-dependent endonuclease of the OLD family, contains P-loop ATPase and TOPRIM domains</fullName>
    </submittedName>
</protein>
<evidence type="ECO:0000313" key="3">
    <source>
        <dbReference type="EMBL" id="SHI90283.1"/>
    </source>
</evidence>
<gene>
    <name evidence="3" type="ORF">SAMN02745146_1859</name>
</gene>
<sequence length="683" mass="77010">MYISKLQIVGFRNFKDSEVVFNDGVNVIIGHNNAGKTNLVKALSLVVDYKAQKRLNIDDFYKHIGLDDLKKEPPKISIQLTISQSISKPVNSDDLVTVSSWLTKLSPPYEALLTYEFFLPEKDKSTYIADLSAVTDVYEAWSIIEHDFLRYYVYKIFGGDIKLQVTADGESLQKFDFQFLDAIRDIERDMLTGKSSLLKEVLDFFMDYDIKSDTSKDAATRNLDVRAIKKEFSKKSSELYQELQKRMDGGKNHILSYAKETGAAFGKAIPTFEGSISDVEMFSALRLIVEYETGIKIPASHNGLGYNNLIYISLLLAKMQVNSDGNYLGSNAKVFPLLVIEEPEAHLHPAMQYKFLKFLKDNKDVDKKVRQVFVTSHSTQITSAVSLDEIICISNVEGLTQIGYPGKVFPNTKEGQSSKAYVQRFLDATKSDMLFAQKIILVEGIAEQLLMSTLAKYCCKSLEDNHVAVINVGGRFFDHFLYLFDKNTPHTIHKTVACLTDRDPVRRKKPDGSYMKCYPYEMNEDVALYDYQQNASASIAAYGAHPNIRFFSQDVVTGKTFEYDIVMYNPSLELLLTESVANSAEITQLMQLYASGDTVVNMLALLRNSGENIRIKNIAVLASSWNDNDKKIAIIASRLLNSVGKGQNAFELSQALEENFNAPTPFVFKVPKYVKEAINWVCQ</sequence>
<dbReference type="InterPro" id="IPR027417">
    <property type="entry name" value="P-loop_NTPase"/>
</dbReference>
<dbReference type="CDD" id="cd01026">
    <property type="entry name" value="TOPRIM_OLD"/>
    <property type="match status" value="1"/>
</dbReference>
<dbReference type="Pfam" id="PF13175">
    <property type="entry name" value="AAA_15"/>
    <property type="match status" value="1"/>
</dbReference>
<reference evidence="3 4" key="1">
    <citation type="submission" date="2016-11" db="EMBL/GenBank/DDBJ databases">
        <authorList>
            <person name="Jaros S."/>
            <person name="Januszkiewicz K."/>
            <person name="Wedrychowicz H."/>
        </authorList>
    </citation>
    <scope>NUCLEOTIDE SEQUENCE [LARGE SCALE GENOMIC DNA]</scope>
    <source>
        <strain evidence="3 4">DSM 21074</strain>
    </source>
</reference>
<evidence type="ECO:0000313" key="4">
    <source>
        <dbReference type="Proteomes" id="UP000184418"/>
    </source>
</evidence>